<accession>A0AAD6N305</accession>
<name>A0AAD6N305_PENCN</name>
<comment type="caution">
    <text evidence="2">The sequence shown here is derived from an EMBL/GenBank/DDBJ whole genome shotgun (WGS) entry which is preliminary data.</text>
</comment>
<feature type="region of interest" description="Disordered" evidence="1">
    <location>
        <begin position="63"/>
        <end position="96"/>
    </location>
</feature>
<gene>
    <name evidence="2" type="ORF">N7460_011245</name>
</gene>
<reference evidence="2" key="1">
    <citation type="journal article" date="2023" name="IMA Fungus">
        <title>Comparative genomic study of the Penicillium genus elucidates a diverse pangenome and 15 lateral gene transfer events.</title>
        <authorList>
            <person name="Petersen C."/>
            <person name="Sorensen T."/>
            <person name="Nielsen M.R."/>
            <person name="Sondergaard T.E."/>
            <person name="Sorensen J.L."/>
            <person name="Fitzpatrick D.A."/>
            <person name="Frisvad J.C."/>
            <person name="Nielsen K.L."/>
        </authorList>
    </citation>
    <scope>NUCLEOTIDE SEQUENCE</scope>
    <source>
        <strain evidence="2">IBT 15450</strain>
    </source>
</reference>
<dbReference type="AlphaFoldDB" id="A0AAD6N305"/>
<evidence type="ECO:0000256" key="1">
    <source>
        <dbReference type="SAM" id="MobiDB-lite"/>
    </source>
</evidence>
<proteinExistence type="predicted"/>
<evidence type="ECO:0000313" key="2">
    <source>
        <dbReference type="EMBL" id="KAJ6026428.1"/>
    </source>
</evidence>
<reference evidence="2" key="2">
    <citation type="submission" date="2023-01" db="EMBL/GenBank/DDBJ databases">
        <authorList>
            <person name="Petersen C."/>
        </authorList>
    </citation>
    <scope>NUCLEOTIDE SEQUENCE</scope>
    <source>
        <strain evidence="2">IBT 15450</strain>
    </source>
</reference>
<organism evidence="2 3">
    <name type="scientific">Penicillium canescens</name>
    <dbReference type="NCBI Taxonomy" id="5083"/>
    <lineage>
        <taxon>Eukaryota</taxon>
        <taxon>Fungi</taxon>
        <taxon>Dikarya</taxon>
        <taxon>Ascomycota</taxon>
        <taxon>Pezizomycotina</taxon>
        <taxon>Eurotiomycetes</taxon>
        <taxon>Eurotiomycetidae</taxon>
        <taxon>Eurotiales</taxon>
        <taxon>Aspergillaceae</taxon>
        <taxon>Penicillium</taxon>
    </lineage>
</organism>
<dbReference type="Proteomes" id="UP001219568">
    <property type="component" value="Unassembled WGS sequence"/>
</dbReference>
<protein>
    <submittedName>
        <fullName evidence="2">Uncharacterized protein</fullName>
    </submittedName>
</protein>
<dbReference type="EMBL" id="JAQJZL010000015">
    <property type="protein sequence ID" value="KAJ6026428.1"/>
    <property type="molecule type" value="Genomic_DNA"/>
</dbReference>
<evidence type="ECO:0000313" key="3">
    <source>
        <dbReference type="Proteomes" id="UP001219568"/>
    </source>
</evidence>
<feature type="compositionally biased region" description="Basic residues" evidence="1">
    <location>
        <begin position="75"/>
        <end position="94"/>
    </location>
</feature>
<sequence length="245" mass="27942">MGLVESKILLQKLQNICYEAETQGSTRIDVILRDTETIQLLKSSWTYIPEDARRIIVGNPLSHDTRITNGNTARKPAKRLKSSQPRPPRKRRNATKAQICLSSSISSNISRWAKNPSDFFLNADETIADFEAPALSFFYRSLLHCEHRIDNDLIRSRFLKVLFSKLKHKLGLERLHSHSSEILANIILESSLVGHDQDDIKENITQWSKEGSKIDNLCRDIDDSSDDGYRYLGVLFYLPGDVGKE</sequence>
<keyword evidence="3" id="KW-1185">Reference proteome</keyword>